<dbReference type="SUPFAM" id="SSF53448">
    <property type="entry name" value="Nucleotide-diphospho-sugar transferases"/>
    <property type="match status" value="1"/>
</dbReference>
<dbReference type="InterPro" id="IPR029044">
    <property type="entry name" value="Nucleotide-diphossugar_trans"/>
</dbReference>
<gene>
    <name evidence="11" type="ORF">FVP74_01190</name>
</gene>
<dbReference type="EMBL" id="VRSX01000001">
    <property type="protein sequence ID" value="TXK15070.1"/>
    <property type="molecule type" value="Genomic_DNA"/>
</dbReference>
<keyword evidence="8" id="KW-0479">Metal-binding</keyword>
<dbReference type="SFLD" id="SFLDG01136">
    <property type="entry name" value="C1.6:_Phosphoserine_Phosphatas"/>
    <property type="match status" value="1"/>
</dbReference>
<comment type="caution">
    <text evidence="11">The sequence shown here is derived from an EMBL/GenBank/DDBJ whole genome shotgun (WGS) entry which is preliminary data.</text>
</comment>
<evidence type="ECO:0000256" key="5">
    <source>
        <dbReference type="ARBA" id="ARBA00010726"/>
    </source>
</evidence>
<dbReference type="InterPro" id="IPR050793">
    <property type="entry name" value="CMP-NeuNAc_synthase"/>
</dbReference>
<dbReference type="SFLD" id="SFLDG01138">
    <property type="entry name" value="C1.6.2:_Deoxy-d-mannose-octulo"/>
    <property type="match status" value="1"/>
</dbReference>
<sequence length="386" mass="40234">MRGGEVGVVAVIPARGGSKGVPRKNLRRVGGVPLVVRAIGAAHAAERVDLVVVSTDDPEIAAVAEGAGVRVVHRPAELAGDTASSETAVRHALDVLERDGIRPHTVVFLQATSPFIPSEGIDRGVDAVSGGGYDSAFSAYATYGFLWERGEDGAATGVNHDPAYRPRRQDRAPHHVETGGFYVFDAAGFRAAGHRFFGRTAIIEVPEATAIEIDDAEQLAVATTLAPLVAPRGRIPVDAVVTDFDGVHTDDSAWVDAEGGEAVRVSRSDGMGVALLRRAGVPVLILSTEVHPVVRARADKLGVPVLHGVEDKAAALAGWAADSGIPCERIAYLGNDVNDLGVMAIVGWPIAVADAHPAVRAAARVVLDRAGGHGAVRELADRVLRA</sequence>
<protein>
    <recommendedName>
        <fullName evidence="7">N-acylneuraminate cytidylyltransferase</fullName>
        <ecNumber evidence="7">2.7.7.43</ecNumber>
    </recommendedName>
</protein>
<dbReference type="AlphaFoldDB" id="A0A5C8I8Q2"/>
<evidence type="ECO:0000313" key="12">
    <source>
        <dbReference type="Proteomes" id="UP000321949"/>
    </source>
</evidence>
<evidence type="ECO:0000256" key="4">
    <source>
        <dbReference type="ARBA" id="ARBA00005893"/>
    </source>
</evidence>
<reference evidence="11 12" key="1">
    <citation type="submission" date="2019-08" db="EMBL/GenBank/DDBJ databases">
        <authorList>
            <person name="Dong K."/>
        </authorList>
    </citation>
    <scope>NUCLEOTIDE SEQUENCE [LARGE SCALE GENOMIC DNA]</scope>
    <source>
        <strain evidence="11 12">K-1</strain>
    </source>
</reference>
<keyword evidence="10" id="KW-0460">Magnesium</keyword>
<comment type="similarity">
    <text evidence="5">Belongs to the CMP-NeuNAc synthase family.</text>
</comment>
<dbReference type="SUPFAM" id="SSF56784">
    <property type="entry name" value="HAD-like"/>
    <property type="match status" value="1"/>
</dbReference>
<accession>A0A5C8I8Q2</accession>
<comment type="subunit">
    <text evidence="6">Homotetramer.</text>
</comment>
<dbReference type="UniPathway" id="UPA00628"/>
<evidence type="ECO:0000256" key="9">
    <source>
        <dbReference type="ARBA" id="ARBA00022801"/>
    </source>
</evidence>
<evidence type="ECO:0000256" key="1">
    <source>
        <dbReference type="ARBA" id="ARBA00001862"/>
    </source>
</evidence>
<dbReference type="Gene3D" id="3.90.550.10">
    <property type="entry name" value="Spore Coat Polysaccharide Biosynthesis Protein SpsA, Chain A"/>
    <property type="match status" value="1"/>
</dbReference>
<dbReference type="InterPro" id="IPR023214">
    <property type="entry name" value="HAD_sf"/>
</dbReference>
<evidence type="ECO:0000256" key="7">
    <source>
        <dbReference type="ARBA" id="ARBA00012491"/>
    </source>
</evidence>
<dbReference type="GO" id="GO:0006054">
    <property type="term" value="P:N-acetylneuraminate metabolic process"/>
    <property type="evidence" value="ECO:0007669"/>
    <property type="project" value="UniProtKB-UniPathway"/>
</dbReference>
<evidence type="ECO:0000256" key="8">
    <source>
        <dbReference type="ARBA" id="ARBA00022723"/>
    </source>
</evidence>
<dbReference type="OrthoDB" id="9805604at2"/>
<proteinExistence type="inferred from homology"/>
<keyword evidence="12" id="KW-1185">Reference proteome</keyword>
<keyword evidence="11" id="KW-0808">Transferase</keyword>
<dbReference type="GO" id="GO:0016788">
    <property type="term" value="F:hydrolase activity, acting on ester bonds"/>
    <property type="evidence" value="ECO:0007669"/>
    <property type="project" value="InterPro"/>
</dbReference>
<dbReference type="RefSeq" id="WP_147049878.1">
    <property type="nucleotide sequence ID" value="NZ_BKAH01000003.1"/>
</dbReference>
<name>A0A5C8I8Q2_9MICO</name>
<keyword evidence="11" id="KW-0548">Nucleotidyltransferase</keyword>
<dbReference type="GO" id="GO:0046872">
    <property type="term" value="F:metal ion binding"/>
    <property type="evidence" value="ECO:0007669"/>
    <property type="project" value="UniProtKB-KW"/>
</dbReference>
<dbReference type="GO" id="GO:0008781">
    <property type="term" value="F:N-acylneuraminate cytidylyltransferase activity"/>
    <property type="evidence" value="ECO:0007669"/>
    <property type="project" value="UniProtKB-EC"/>
</dbReference>
<dbReference type="SFLD" id="SFLDS00003">
    <property type="entry name" value="Haloacid_Dehalogenase"/>
    <property type="match status" value="1"/>
</dbReference>
<comment type="catalytic activity">
    <reaction evidence="1">
        <text>an N-acylneuraminate + CTP = a CMP-N-acyl-beta-neuraminate + diphosphate</text>
        <dbReference type="Rhea" id="RHEA:11344"/>
        <dbReference type="ChEBI" id="CHEBI:33019"/>
        <dbReference type="ChEBI" id="CHEBI:37563"/>
        <dbReference type="ChEBI" id="CHEBI:60073"/>
        <dbReference type="ChEBI" id="CHEBI:68671"/>
        <dbReference type="EC" id="2.7.7.43"/>
    </reaction>
</comment>
<comment type="cofactor">
    <cofactor evidence="2">
        <name>Mg(2+)</name>
        <dbReference type="ChEBI" id="CHEBI:18420"/>
    </cofactor>
</comment>
<dbReference type="CDD" id="cd02513">
    <property type="entry name" value="CMP-NeuAc_Synthase"/>
    <property type="match status" value="1"/>
</dbReference>
<organism evidence="11 12">
    <name type="scientific">Microbacterium saccharophilum</name>
    <dbReference type="NCBI Taxonomy" id="1213358"/>
    <lineage>
        <taxon>Bacteria</taxon>
        <taxon>Bacillati</taxon>
        <taxon>Actinomycetota</taxon>
        <taxon>Actinomycetes</taxon>
        <taxon>Micrococcales</taxon>
        <taxon>Microbacteriaceae</taxon>
        <taxon>Microbacterium</taxon>
    </lineage>
</organism>
<dbReference type="PANTHER" id="PTHR21485:SF3">
    <property type="entry name" value="N-ACYLNEURAMINATE CYTIDYLYLTRANSFERASE"/>
    <property type="match status" value="1"/>
</dbReference>
<dbReference type="EC" id="2.7.7.43" evidence="7"/>
<dbReference type="Proteomes" id="UP000321949">
    <property type="component" value="Unassembled WGS sequence"/>
</dbReference>
<keyword evidence="9" id="KW-0378">Hydrolase</keyword>
<dbReference type="Pfam" id="PF08282">
    <property type="entry name" value="Hydrolase_3"/>
    <property type="match status" value="1"/>
</dbReference>
<dbReference type="Gene3D" id="3.40.50.1000">
    <property type="entry name" value="HAD superfamily/HAD-like"/>
    <property type="match status" value="1"/>
</dbReference>
<dbReference type="InterPro" id="IPR036412">
    <property type="entry name" value="HAD-like_sf"/>
</dbReference>
<evidence type="ECO:0000256" key="2">
    <source>
        <dbReference type="ARBA" id="ARBA00001946"/>
    </source>
</evidence>
<evidence type="ECO:0000313" key="11">
    <source>
        <dbReference type="EMBL" id="TXK15070.1"/>
    </source>
</evidence>
<dbReference type="PANTHER" id="PTHR21485">
    <property type="entry name" value="HAD SUPERFAMILY MEMBERS CMAS AND KDSC"/>
    <property type="match status" value="1"/>
</dbReference>
<comment type="similarity">
    <text evidence="4">Belongs to the KdsC family.</text>
</comment>
<dbReference type="InterPro" id="IPR003329">
    <property type="entry name" value="Cytidylyl_trans"/>
</dbReference>
<comment type="pathway">
    <text evidence="3">Amino-sugar metabolism; N-acetylneuraminate metabolism.</text>
</comment>
<evidence type="ECO:0000256" key="6">
    <source>
        <dbReference type="ARBA" id="ARBA00011881"/>
    </source>
</evidence>
<dbReference type="InterPro" id="IPR010023">
    <property type="entry name" value="KdsC_fam"/>
</dbReference>
<evidence type="ECO:0000256" key="10">
    <source>
        <dbReference type="ARBA" id="ARBA00022842"/>
    </source>
</evidence>
<dbReference type="Pfam" id="PF02348">
    <property type="entry name" value="CTP_transf_3"/>
    <property type="match status" value="1"/>
</dbReference>
<evidence type="ECO:0000256" key="3">
    <source>
        <dbReference type="ARBA" id="ARBA00005141"/>
    </source>
</evidence>